<feature type="transmembrane region" description="Helical" evidence="1">
    <location>
        <begin position="219"/>
        <end position="247"/>
    </location>
</feature>
<dbReference type="RefSeq" id="WP_069848820.1">
    <property type="nucleotide sequence ID" value="NZ_CP014859.1"/>
</dbReference>
<feature type="transmembrane region" description="Helical" evidence="1">
    <location>
        <begin position="179"/>
        <end position="199"/>
    </location>
</feature>
<evidence type="ECO:0000313" key="2">
    <source>
        <dbReference type="EMBL" id="AOS63162.1"/>
    </source>
</evidence>
<feature type="transmembrane region" description="Helical" evidence="1">
    <location>
        <begin position="28"/>
        <end position="46"/>
    </location>
</feature>
<feature type="transmembrane region" description="Helical" evidence="1">
    <location>
        <begin position="109"/>
        <end position="131"/>
    </location>
</feature>
<feature type="transmembrane region" description="Helical" evidence="1">
    <location>
        <begin position="66"/>
        <end position="88"/>
    </location>
</feature>
<accession>A0AAC9HPG7</accession>
<dbReference type="AlphaFoldDB" id="A0AAC9HPG7"/>
<dbReference type="EMBL" id="CP014859">
    <property type="protein sequence ID" value="AOS63162.1"/>
    <property type="molecule type" value="Genomic_DNA"/>
</dbReference>
<sequence length="251" mass="25596">MSVLLPPPVIRLRDVIASEITKITTDPVTVLMLTVTMTANLLLAGIEASGVTFYTGGAGEQPASLSSFGVVMFAPVYAFLVLPVHAAAGEYLGGQLRVSLTATPDRRTLVVAKSVAMVAVVSVAAIIALAPARLVIGISDGVGPPALLADLGAWVAAYLAMSVIAFGLAGLLRGVVAPLAILIASPMVVATGILQWPAGLRFLPDQAGMSLLGTPAYEITAIPIGMAALALAAWASVSIAVYALTLLRRDA</sequence>
<name>A0AAC9HPG7_9PSEU</name>
<evidence type="ECO:0000313" key="3">
    <source>
        <dbReference type="Proteomes" id="UP000095210"/>
    </source>
</evidence>
<organism evidence="2 3">
    <name type="scientific">Actinoalloteichus hymeniacidonis</name>
    <dbReference type="NCBI Taxonomy" id="340345"/>
    <lineage>
        <taxon>Bacteria</taxon>
        <taxon>Bacillati</taxon>
        <taxon>Actinomycetota</taxon>
        <taxon>Actinomycetes</taxon>
        <taxon>Pseudonocardiales</taxon>
        <taxon>Pseudonocardiaceae</taxon>
        <taxon>Actinoalloteichus</taxon>
    </lineage>
</organism>
<proteinExistence type="predicted"/>
<gene>
    <name evidence="2" type="ORF">TL08_11740</name>
</gene>
<keyword evidence="1" id="KW-1133">Transmembrane helix</keyword>
<protein>
    <submittedName>
        <fullName evidence="2">ABC-2 family transporter protein</fullName>
    </submittedName>
</protein>
<keyword evidence="1" id="KW-0472">Membrane</keyword>
<evidence type="ECO:0000256" key="1">
    <source>
        <dbReference type="SAM" id="Phobius"/>
    </source>
</evidence>
<dbReference type="Proteomes" id="UP000095210">
    <property type="component" value="Chromosome"/>
</dbReference>
<feature type="transmembrane region" description="Helical" evidence="1">
    <location>
        <begin position="151"/>
        <end position="172"/>
    </location>
</feature>
<reference evidence="3" key="1">
    <citation type="submission" date="2016-03" db="EMBL/GenBank/DDBJ databases">
        <title>Complete genome sequence of the type strain Actinoalloteichus hymeniacidonis DSM 45092.</title>
        <authorList>
            <person name="Schaffert L."/>
            <person name="Albersmeier A."/>
            <person name="Winkler A."/>
            <person name="Kalinowski J."/>
            <person name="Zotchev S."/>
            <person name="Ruckert C."/>
        </authorList>
    </citation>
    <scope>NUCLEOTIDE SEQUENCE [LARGE SCALE GENOMIC DNA]</scope>
    <source>
        <strain evidence="3">HPA177(T) (DSM 45092(T))</strain>
    </source>
</reference>
<keyword evidence="3" id="KW-1185">Reference proteome</keyword>
<keyword evidence="1" id="KW-0812">Transmembrane</keyword>
<dbReference type="KEGG" id="ahm:TL08_11740"/>